<name>A0ABD1ETQ3_HYPHA</name>
<feature type="compositionally biased region" description="Polar residues" evidence="1">
    <location>
        <begin position="188"/>
        <end position="197"/>
    </location>
</feature>
<organism evidence="3 4">
    <name type="scientific">Hypothenemus hampei</name>
    <name type="common">Coffee berry borer</name>
    <dbReference type="NCBI Taxonomy" id="57062"/>
    <lineage>
        <taxon>Eukaryota</taxon>
        <taxon>Metazoa</taxon>
        <taxon>Ecdysozoa</taxon>
        <taxon>Arthropoda</taxon>
        <taxon>Hexapoda</taxon>
        <taxon>Insecta</taxon>
        <taxon>Pterygota</taxon>
        <taxon>Neoptera</taxon>
        <taxon>Endopterygota</taxon>
        <taxon>Coleoptera</taxon>
        <taxon>Polyphaga</taxon>
        <taxon>Cucujiformia</taxon>
        <taxon>Curculionidae</taxon>
        <taxon>Scolytinae</taxon>
        <taxon>Hypothenemus</taxon>
    </lineage>
</organism>
<dbReference type="SUPFAM" id="SSF55729">
    <property type="entry name" value="Acyl-CoA N-acyltransferases (Nat)"/>
    <property type="match status" value="1"/>
</dbReference>
<keyword evidence="4" id="KW-1185">Reference proteome</keyword>
<reference evidence="3 4" key="1">
    <citation type="submission" date="2024-05" db="EMBL/GenBank/DDBJ databases">
        <title>Genetic variation in Jamaican populations of the coffee berry borer (Hypothenemus hampei).</title>
        <authorList>
            <person name="Errbii M."/>
            <person name="Myrie A."/>
        </authorList>
    </citation>
    <scope>NUCLEOTIDE SEQUENCE [LARGE SCALE GENOMIC DNA]</scope>
    <source>
        <strain evidence="3">JA-Hopewell-2020-01-JO</strain>
        <tissue evidence="3">Whole body</tissue>
    </source>
</reference>
<sequence>MKFSIITIANQWINLMEFSVLPLHNNPEYLQSCCDLINSEWKRSDTARLRSLEASCDHLPVSLILLKHKQLIGHLKLSPIPSISDGCFVESVVITKNERGKGYGKLLMKHAEEYSRNYLNLNVVYLSTKGQEEFYRKLGYNECLPVSIYGGCSSTVKLGQTDKVGNWNNKKSEFSNSPKAPPMPTPLLGNNTLNSKTYMKKHL</sequence>
<evidence type="ECO:0000256" key="1">
    <source>
        <dbReference type="SAM" id="MobiDB-lite"/>
    </source>
</evidence>
<feature type="compositionally biased region" description="Polar residues" evidence="1">
    <location>
        <begin position="167"/>
        <end position="178"/>
    </location>
</feature>
<evidence type="ECO:0000259" key="2">
    <source>
        <dbReference type="PROSITE" id="PS51186"/>
    </source>
</evidence>
<protein>
    <recommendedName>
        <fullName evidence="2">N-acetyltransferase domain-containing protein</fullName>
    </recommendedName>
</protein>
<dbReference type="FunFam" id="3.40.630.30:FF:000076">
    <property type="entry name" value="Blast:N-acetyltransferase 6"/>
    <property type="match status" value="1"/>
</dbReference>
<evidence type="ECO:0000313" key="3">
    <source>
        <dbReference type="EMBL" id="KAL1501995.1"/>
    </source>
</evidence>
<feature type="region of interest" description="Disordered" evidence="1">
    <location>
        <begin position="167"/>
        <end position="203"/>
    </location>
</feature>
<dbReference type="PANTHER" id="PTHR13538:SF4">
    <property type="entry name" value="N-ALPHA-ACETYLTRANSFERASE 80"/>
    <property type="match status" value="1"/>
</dbReference>
<dbReference type="InterPro" id="IPR039840">
    <property type="entry name" value="NAA80"/>
</dbReference>
<proteinExistence type="predicted"/>
<gene>
    <name evidence="3" type="ORF">ABEB36_007210</name>
</gene>
<feature type="domain" description="N-acetyltransferase" evidence="2">
    <location>
        <begin position="16"/>
        <end position="163"/>
    </location>
</feature>
<evidence type="ECO:0000313" key="4">
    <source>
        <dbReference type="Proteomes" id="UP001566132"/>
    </source>
</evidence>
<dbReference type="InterPro" id="IPR000182">
    <property type="entry name" value="GNAT_dom"/>
</dbReference>
<dbReference type="AlphaFoldDB" id="A0ABD1ETQ3"/>
<dbReference type="Pfam" id="PF00583">
    <property type="entry name" value="Acetyltransf_1"/>
    <property type="match status" value="1"/>
</dbReference>
<comment type="caution">
    <text evidence="3">The sequence shown here is derived from an EMBL/GenBank/DDBJ whole genome shotgun (WGS) entry which is preliminary data.</text>
</comment>
<dbReference type="InterPro" id="IPR016181">
    <property type="entry name" value="Acyl_CoA_acyltransferase"/>
</dbReference>
<dbReference type="CDD" id="cd04301">
    <property type="entry name" value="NAT_SF"/>
    <property type="match status" value="1"/>
</dbReference>
<dbReference type="Gene3D" id="3.40.630.30">
    <property type="match status" value="1"/>
</dbReference>
<dbReference type="Proteomes" id="UP001566132">
    <property type="component" value="Unassembled WGS sequence"/>
</dbReference>
<dbReference type="PROSITE" id="PS51186">
    <property type="entry name" value="GNAT"/>
    <property type="match status" value="1"/>
</dbReference>
<accession>A0ABD1ETQ3</accession>
<dbReference type="EMBL" id="JBDJPC010000005">
    <property type="protein sequence ID" value="KAL1501995.1"/>
    <property type="molecule type" value="Genomic_DNA"/>
</dbReference>
<dbReference type="PANTHER" id="PTHR13538">
    <property type="entry name" value="N-ACETYLTRANSFERASE 6"/>
    <property type="match status" value="1"/>
</dbReference>